<proteinExistence type="predicted"/>
<dbReference type="GO" id="GO:0004674">
    <property type="term" value="F:protein serine/threonine kinase activity"/>
    <property type="evidence" value="ECO:0007669"/>
    <property type="project" value="TreeGrafter"/>
</dbReference>
<dbReference type="AlphaFoldDB" id="A0A8H2X3J2"/>
<dbReference type="PANTHER" id="PTHR44329">
    <property type="entry name" value="SERINE/THREONINE-PROTEIN KINASE TNNI3K-RELATED"/>
    <property type="match status" value="1"/>
</dbReference>
<accession>A0A8H2X3J2</accession>
<reference evidence="2" key="1">
    <citation type="submission" date="2021-01" db="EMBL/GenBank/DDBJ databases">
        <authorList>
            <person name="Kaushik A."/>
        </authorList>
    </citation>
    <scope>NUCLEOTIDE SEQUENCE</scope>
    <source>
        <strain evidence="2">AG4-R118</strain>
    </source>
</reference>
<dbReference type="GO" id="GO:0005524">
    <property type="term" value="F:ATP binding"/>
    <property type="evidence" value="ECO:0007669"/>
    <property type="project" value="InterPro"/>
</dbReference>
<dbReference type="SMART" id="SM00220">
    <property type="entry name" value="S_TKc"/>
    <property type="match status" value="1"/>
</dbReference>
<dbReference type="SUPFAM" id="SSF56112">
    <property type="entry name" value="Protein kinase-like (PK-like)"/>
    <property type="match status" value="1"/>
</dbReference>
<evidence type="ECO:0000259" key="1">
    <source>
        <dbReference type="PROSITE" id="PS50011"/>
    </source>
</evidence>
<gene>
    <name evidence="2" type="ORF">RDB_LOCUS13312</name>
</gene>
<dbReference type="InterPro" id="IPR051681">
    <property type="entry name" value="Ser/Thr_Kinases-Pseudokinases"/>
</dbReference>
<dbReference type="PROSITE" id="PS00108">
    <property type="entry name" value="PROTEIN_KINASE_ST"/>
    <property type="match status" value="1"/>
</dbReference>
<dbReference type="InterPro" id="IPR000719">
    <property type="entry name" value="Prot_kinase_dom"/>
</dbReference>
<name>A0A8H2X3J2_9AGAM</name>
<dbReference type="Proteomes" id="UP000663888">
    <property type="component" value="Unassembled WGS sequence"/>
</dbReference>
<dbReference type="InterPro" id="IPR011009">
    <property type="entry name" value="Kinase-like_dom_sf"/>
</dbReference>
<dbReference type="Gene3D" id="1.10.510.10">
    <property type="entry name" value="Transferase(Phosphotransferase) domain 1"/>
    <property type="match status" value="1"/>
</dbReference>
<feature type="domain" description="Protein kinase" evidence="1">
    <location>
        <begin position="26"/>
        <end position="292"/>
    </location>
</feature>
<dbReference type="InterPro" id="IPR008271">
    <property type="entry name" value="Ser/Thr_kinase_AS"/>
</dbReference>
<protein>
    <recommendedName>
        <fullName evidence="1">Protein kinase domain-containing protein</fullName>
    </recommendedName>
</protein>
<dbReference type="Pfam" id="PF00069">
    <property type="entry name" value="Pkinase"/>
    <property type="match status" value="1"/>
</dbReference>
<sequence length="315" mass="34236">MKPNDVVELLTNHGCVDLSLAMDENSCSQYPVANGGLGDVFQGKLWDGTLVAVKTIRPHSQGGELTGVYQKQAAKEIYTWSKCSHPNVVPLMGLAVFRNSLAMISLWEKNGNLLHYLSKHPSANCCNLSISICAGLAYLHENNIIHGDLKGANVLIAQDGTPRLIDFGNSVVVDATLQFTRSNTGPSYSIRWTAPEILQGITSHTMMGDVYSLGMTILETLTASIPFSGKAEQSLYIHVVIKKQTPLRPTAIIPEKSIYGNVLWALLMSCWVNNSKCCPDSATVWNVMKPLTAEKLVEIPDDAEVVQHEVGGNAS</sequence>
<organism evidence="2 3">
    <name type="scientific">Rhizoctonia solani</name>
    <dbReference type="NCBI Taxonomy" id="456999"/>
    <lineage>
        <taxon>Eukaryota</taxon>
        <taxon>Fungi</taxon>
        <taxon>Dikarya</taxon>
        <taxon>Basidiomycota</taxon>
        <taxon>Agaricomycotina</taxon>
        <taxon>Agaricomycetes</taxon>
        <taxon>Cantharellales</taxon>
        <taxon>Ceratobasidiaceae</taxon>
        <taxon>Rhizoctonia</taxon>
    </lineage>
</organism>
<evidence type="ECO:0000313" key="3">
    <source>
        <dbReference type="Proteomes" id="UP000663888"/>
    </source>
</evidence>
<comment type="caution">
    <text evidence="2">The sequence shown here is derived from an EMBL/GenBank/DDBJ whole genome shotgun (WGS) entry which is preliminary data.</text>
</comment>
<evidence type="ECO:0000313" key="2">
    <source>
        <dbReference type="EMBL" id="CAE6412756.1"/>
    </source>
</evidence>
<dbReference type="PROSITE" id="PS50011">
    <property type="entry name" value="PROTEIN_KINASE_DOM"/>
    <property type="match status" value="1"/>
</dbReference>
<dbReference type="EMBL" id="CAJMWX010000313">
    <property type="protein sequence ID" value="CAE6412756.1"/>
    <property type="molecule type" value="Genomic_DNA"/>
</dbReference>